<keyword evidence="2" id="KW-1185">Reference proteome</keyword>
<sequence>MGGNYALWEDQVRRHVRWFSAEERPDVIMSLLSGQSYDRVSEEDVLKDENIGRGLRTVGHLLETSGHPIEYQKSLQRGQQMAELDILVLVGELETLANRGYPEGVEDIECRVPGFLVVRVSNHAMKKVLIGQNYNQLSEVVKCEEVEERRKYVTISNSSGN</sequence>
<name>A0A8E0S3B5_9TREM</name>
<comment type="caution">
    <text evidence="1">The sequence shown here is derived from an EMBL/GenBank/DDBJ whole genome shotgun (WGS) entry which is preliminary data.</text>
</comment>
<dbReference type="Proteomes" id="UP000728185">
    <property type="component" value="Unassembled WGS sequence"/>
</dbReference>
<gene>
    <name evidence="1" type="ORF">FBUS_00370</name>
</gene>
<reference evidence="1" key="1">
    <citation type="submission" date="2019-05" db="EMBL/GenBank/DDBJ databases">
        <title>Annotation for the trematode Fasciolopsis buski.</title>
        <authorList>
            <person name="Choi Y.-J."/>
        </authorList>
    </citation>
    <scope>NUCLEOTIDE SEQUENCE</scope>
    <source>
        <strain evidence="1">HT</strain>
        <tissue evidence="1">Whole worm</tissue>
    </source>
</reference>
<protein>
    <submittedName>
        <fullName evidence="1">Uncharacterized protein</fullName>
    </submittedName>
</protein>
<dbReference type="EMBL" id="LUCM01003968">
    <property type="protein sequence ID" value="KAA0195045.1"/>
    <property type="molecule type" value="Genomic_DNA"/>
</dbReference>
<dbReference type="AlphaFoldDB" id="A0A8E0S3B5"/>
<organism evidence="1 2">
    <name type="scientific">Fasciolopsis buskii</name>
    <dbReference type="NCBI Taxonomy" id="27845"/>
    <lineage>
        <taxon>Eukaryota</taxon>
        <taxon>Metazoa</taxon>
        <taxon>Spiralia</taxon>
        <taxon>Lophotrochozoa</taxon>
        <taxon>Platyhelminthes</taxon>
        <taxon>Trematoda</taxon>
        <taxon>Digenea</taxon>
        <taxon>Plagiorchiida</taxon>
        <taxon>Echinostomata</taxon>
        <taxon>Echinostomatoidea</taxon>
        <taxon>Fasciolidae</taxon>
        <taxon>Fasciolopsis</taxon>
    </lineage>
</organism>
<evidence type="ECO:0000313" key="1">
    <source>
        <dbReference type="EMBL" id="KAA0195045.1"/>
    </source>
</evidence>
<dbReference type="OrthoDB" id="6277121at2759"/>
<accession>A0A8E0S3B5</accession>
<evidence type="ECO:0000313" key="2">
    <source>
        <dbReference type="Proteomes" id="UP000728185"/>
    </source>
</evidence>
<proteinExistence type="predicted"/>